<dbReference type="InterPro" id="IPR035965">
    <property type="entry name" value="PAS-like_dom_sf"/>
</dbReference>
<dbReference type="SUPFAM" id="SSF55785">
    <property type="entry name" value="PYP-like sensor domain (PAS domain)"/>
    <property type="match status" value="2"/>
</dbReference>
<reference evidence="3 4" key="1">
    <citation type="submission" date="2020-08" db="EMBL/GenBank/DDBJ databases">
        <title>Sequencing the genomes of 1000 actinobacteria strains.</title>
        <authorList>
            <person name="Klenk H.-P."/>
        </authorList>
    </citation>
    <scope>NUCLEOTIDE SEQUENCE [LARGE SCALE GENOMIC DNA]</scope>
    <source>
        <strain evidence="3 4">DSM 44786</strain>
    </source>
</reference>
<evidence type="ECO:0000256" key="1">
    <source>
        <dbReference type="ARBA" id="ARBA00022801"/>
    </source>
</evidence>
<dbReference type="PROSITE" id="PS50112">
    <property type="entry name" value="PAS"/>
    <property type="match status" value="1"/>
</dbReference>
<evidence type="ECO:0000259" key="2">
    <source>
        <dbReference type="PROSITE" id="PS50112"/>
    </source>
</evidence>
<dbReference type="InterPro" id="IPR001932">
    <property type="entry name" value="PPM-type_phosphatase-like_dom"/>
</dbReference>
<dbReference type="InterPro" id="IPR000014">
    <property type="entry name" value="PAS"/>
</dbReference>
<dbReference type="PANTHER" id="PTHR43156:SF2">
    <property type="entry name" value="STAGE II SPORULATION PROTEIN E"/>
    <property type="match status" value="1"/>
</dbReference>
<keyword evidence="1" id="KW-0378">Hydrolase</keyword>
<feature type="domain" description="PAS" evidence="2">
    <location>
        <begin position="135"/>
        <end position="205"/>
    </location>
</feature>
<evidence type="ECO:0000313" key="4">
    <source>
        <dbReference type="Proteomes" id="UP000573327"/>
    </source>
</evidence>
<dbReference type="InterPro" id="IPR036457">
    <property type="entry name" value="PPM-type-like_dom_sf"/>
</dbReference>
<dbReference type="Pfam" id="PF07228">
    <property type="entry name" value="SpoIIE"/>
    <property type="match status" value="1"/>
</dbReference>
<gene>
    <name evidence="3" type="ORF">F4556_004105</name>
</gene>
<sequence>MAEPQLAPEIFDRAIVAIALTAGPEHRLAYRNEAFEELFGPRSPGVPVGELFAGPEQEGFARTLDLVLADGTARQVTTPRTLDGAGEAGHRHCVYSCSPVSSRYGPGVLIAAIDTTAQVHSTQDAERLSVERLHAVERYEALMTAVSQLVWVARPDGSMTELVPGWERLTGHPWRDTMDETWLELVHPRDREGLVEQWMRASAGEPSKFEYTYRLRFASGTYRHITARIVPVVRDGELVEWIGATADVEDRWRTRQRERLLAATVAVTGSARPEDAFAAVAELVVPDLTDACTVFLLSTRQSTGRPDQTIGTRIASAARSGLPPLPPLREQTFRLGPAALRAVLERTPVLLTFPPGEVPPGVVPEESARWLAEAHATSLTLLPLVIDGTTAVLAAAATCQDGPPPGPGDIELLRDVLQRTQSTLGQTLELQRTRQVALVLQRALLTDPPTVPGTGITARYQPGNRAAEVGGDWYDAFLLPGGPLALTIGDVSGHDLTAATTMGQLRAMLRSLAYNLTPDQTPADVLAALDRAADGLGVGTFATAVHLHLTRTGPGWRVAWSNAGHPPPLLLPATGEPRFLAAAEADVPLCVAPAERRRTHHADIAPGDTLLLYTDGLVEVPGEDLDTGLDRLLAAARRARAGSLDDLCDHLLAQVPDTRDDIALLAFRALPHSQ</sequence>
<organism evidence="3 4">
    <name type="scientific">Kitasatospora gansuensis</name>
    <dbReference type="NCBI Taxonomy" id="258050"/>
    <lineage>
        <taxon>Bacteria</taxon>
        <taxon>Bacillati</taxon>
        <taxon>Actinomycetota</taxon>
        <taxon>Actinomycetes</taxon>
        <taxon>Kitasatosporales</taxon>
        <taxon>Streptomycetaceae</taxon>
        <taxon>Kitasatospora</taxon>
    </lineage>
</organism>
<evidence type="ECO:0000313" key="3">
    <source>
        <dbReference type="EMBL" id="MBB4948570.1"/>
    </source>
</evidence>
<proteinExistence type="predicted"/>
<dbReference type="NCBIfam" id="TIGR00229">
    <property type="entry name" value="sensory_box"/>
    <property type="match status" value="1"/>
</dbReference>
<dbReference type="Gene3D" id="3.60.40.10">
    <property type="entry name" value="PPM-type phosphatase domain"/>
    <property type="match status" value="1"/>
</dbReference>
<dbReference type="GO" id="GO:0016791">
    <property type="term" value="F:phosphatase activity"/>
    <property type="evidence" value="ECO:0007669"/>
    <property type="project" value="TreeGrafter"/>
</dbReference>
<dbReference type="Proteomes" id="UP000573327">
    <property type="component" value="Unassembled WGS sequence"/>
</dbReference>
<dbReference type="EMBL" id="JACHJR010000001">
    <property type="protein sequence ID" value="MBB4948570.1"/>
    <property type="molecule type" value="Genomic_DNA"/>
</dbReference>
<protein>
    <submittedName>
        <fullName evidence="3">PAS domain S-box-containing protein</fullName>
    </submittedName>
</protein>
<dbReference type="RefSeq" id="WP_184918319.1">
    <property type="nucleotide sequence ID" value="NZ_JACHJR010000001.1"/>
</dbReference>
<dbReference type="InterPro" id="IPR052016">
    <property type="entry name" value="Bact_Sigma-Reg"/>
</dbReference>
<keyword evidence="4" id="KW-1185">Reference proteome</keyword>
<dbReference type="Pfam" id="PF08447">
    <property type="entry name" value="PAS_3"/>
    <property type="match status" value="1"/>
</dbReference>
<dbReference type="Gene3D" id="3.30.450.20">
    <property type="entry name" value="PAS domain"/>
    <property type="match status" value="2"/>
</dbReference>
<dbReference type="SMART" id="SM00091">
    <property type="entry name" value="PAS"/>
    <property type="match status" value="2"/>
</dbReference>
<comment type="caution">
    <text evidence="3">The sequence shown here is derived from an EMBL/GenBank/DDBJ whole genome shotgun (WGS) entry which is preliminary data.</text>
</comment>
<name>A0A7W7WJ58_9ACTN</name>
<dbReference type="CDD" id="cd00130">
    <property type="entry name" value="PAS"/>
    <property type="match status" value="1"/>
</dbReference>
<dbReference type="SUPFAM" id="SSF81606">
    <property type="entry name" value="PP2C-like"/>
    <property type="match status" value="1"/>
</dbReference>
<dbReference type="PANTHER" id="PTHR43156">
    <property type="entry name" value="STAGE II SPORULATION PROTEIN E-RELATED"/>
    <property type="match status" value="1"/>
</dbReference>
<dbReference type="SMART" id="SM00331">
    <property type="entry name" value="PP2C_SIG"/>
    <property type="match status" value="1"/>
</dbReference>
<dbReference type="AlphaFoldDB" id="A0A7W7WJ58"/>
<dbReference type="InterPro" id="IPR013655">
    <property type="entry name" value="PAS_fold_3"/>
</dbReference>
<accession>A0A7W7WJ58</accession>